<dbReference type="EMBL" id="FOVR01000019">
    <property type="protein sequence ID" value="SFP04091.1"/>
    <property type="molecule type" value="Genomic_DNA"/>
</dbReference>
<dbReference type="NCBIfam" id="TIGR00724">
    <property type="entry name" value="urea_amlyse_rel"/>
    <property type="match status" value="1"/>
</dbReference>
<dbReference type="PANTHER" id="PTHR43309:SF3">
    <property type="entry name" value="5-OXOPROLINASE SUBUNIT C"/>
    <property type="match status" value="1"/>
</dbReference>
<evidence type="ECO:0000256" key="1">
    <source>
        <dbReference type="ARBA" id="ARBA00022741"/>
    </source>
</evidence>
<sequence length="333" mass="35633">MIKISYTIGLSTIQDLGRDENYRHGVSIGGAMDRLALQMGNALLGNAKTAAAIEVTLFPIKFEILSSVNIAVTGADCAIELDGKQINPNWAFHAEKGQTLSLSKLNSGSFAYVHLAGGIDVPEVLGSRSTYLRCAFGGLDGRMLQNGDVIKSLPEADPFPPIAPGGFGAISPALALPQPSHASVGTNDAITMLRYLPAAEHDYFDKASLDALVTAPWQITPQSSRAGYRLAGPNLAMTDKLEMRSHGIVPGVIQVPPGGAPIIQTADSQTSGGYPKIGTVIDADMWRLAQTRIGNQICFQKTSYEEALAAYREMNKFIDKVRALSKAYRDLLK</sequence>
<dbReference type="STRING" id="655353.SAMN04488056_11923"/>
<evidence type="ECO:0000259" key="4">
    <source>
        <dbReference type="SMART" id="SM00797"/>
    </source>
</evidence>
<dbReference type="OrthoDB" id="9768696at2"/>
<gene>
    <name evidence="5" type="ORF">SAMN04488056_11923</name>
</gene>
<dbReference type="GO" id="GO:0005524">
    <property type="term" value="F:ATP binding"/>
    <property type="evidence" value="ECO:0007669"/>
    <property type="project" value="UniProtKB-KW"/>
</dbReference>
<accession>A0A1I5M4Z3</accession>
<reference evidence="5 6" key="1">
    <citation type="submission" date="2016-10" db="EMBL/GenBank/DDBJ databases">
        <authorList>
            <person name="de Groot N.N."/>
        </authorList>
    </citation>
    <scope>NUCLEOTIDE SEQUENCE [LARGE SCALE GENOMIC DNA]</scope>
    <source>
        <strain evidence="5 6">CGMCC 1.9157</strain>
    </source>
</reference>
<organism evidence="5 6">
    <name type="scientific">Cohaesibacter marisflavi</name>
    <dbReference type="NCBI Taxonomy" id="655353"/>
    <lineage>
        <taxon>Bacteria</taxon>
        <taxon>Pseudomonadati</taxon>
        <taxon>Pseudomonadota</taxon>
        <taxon>Alphaproteobacteria</taxon>
        <taxon>Hyphomicrobiales</taxon>
        <taxon>Cohaesibacteraceae</taxon>
    </lineage>
</organism>
<feature type="domain" description="Carboxyltransferase" evidence="4">
    <location>
        <begin position="23"/>
        <end position="317"/>
    </location>
</feature>
<dbReference type="GO" id="GO:0016787">
    <property type="term" value="F:hydrolase activity"/>
    <property type="evidence" value="ECO:0007669"/>
    <property type="project" value="UniProtKB-KW"/>
</dbReference>
<name>A0A1I5M4Z3_9HYPH</name>
<dbReference type="RefSeq" id="WP_090075462.1">
    <property type="nucleotide sequence ID" value="NZ_FOVR01000019.1"/>
</dbReference>
<dbReference type="AlphaFoldDB" id="A0A1I5M4Z3"/>
<dbReference type="Proteomes" id="UP000199236">
    <property type="component" value="Unassembled WGS sequence"/>
</dbReference>
<dbReference type="Gene3D" id="2.40.100.10">
    <property type="entry name" value="Cyclophilin-like"/>
    <property type="match status" value="1"/>
</dbReference>
<dbReference type="SMART" id="SM00797">
    <property type="entry name" value="AHS2"/>
    <property type="match status" value="1"/>
</dbReference>
<keyword evidence="6" id="KW-1185">Reference proteome</keyword>
<evidence type="ECO:0000313" key="5">
    <source>
        <dbReference type="EMBL" id="SFP04091.1"/>
    </source>
</evidence>
<dbReference type="Pfam" id="PF02626">
    <property type="entry name" value="CT_A_B"/>
    <property type="match status" value="1"/>
</dbReference>
<evidence type="ECO:0000256" key="3">
    <source>
        <dbReference type="ARBA" id="ARBA00022840"/>
    </source>
</evidence>
<dbReference type="InterPro" id="IPR003778">
    <property type="entry name" value="CT_A_B"/>
</dbReference>
<protein>
    <submittedName>
        <fullName evidence="5">Biotin-dependent carboxylase uncharacterized domain-containing protein</fullName>
    </submittedName>
</protein>
<dbReference type="InterPro" id="IPR029000">
    <property type="entry name" value="Cyclophilin-like_dom_sf"/>
</dbReference>
<keyword evidence="3" id="KW-0067">ATP-binding</keyword>
<dbReference type="SUPFAM" id="SSF50891">
    <property type="entry name" value="Cyclophilin-like"/>
    <property type="match status" value="1"/>
</dbReference>
<keyword evidence="1" id="KW-0547">Nucleotide-binding</keyword>
<dbReference type="InterPro" id="IPR052708">
    <property type="entry name" value="PxpC"/>
</dbReference>
<dbReference type="PANTHER" id="PTHR43309">
    <property type="entry name" value="5-OXOPROLINASE SUBUNIT C"/>
    <property type="match status" value="1"/>
</dbReference>
<keyword evidence="2" id="KW-0378">Hydrolase</keyword>
<evidence type="ECO:0000256" key="2">
    <source>
        <dbReference type="ARBA" id="ARBA00022801"/>
    </source>
</evidence>
<proteinExistence type="predicted"/>
<evidence type="ECO:0000313" key="6">
    <source>
        <dbReference type="Proteomes" id="UP000199236"/>
    </source>
</evidence>